<accession>A0ACC0Y607</accession>
<reference evidence="2" key="1">
    <citation type="journal article" date="2023" name="G3 (Bethesda)">
        <title>Genome assembly and association tests identify interacting loci associated with vigor, precocity, and sex in interspecific pistachio rootstocks.</title>
        <authorList>
            <person name="Palmer W."/>
            <person name="Jacygrad E."/>
            <person name="Sagayaradj S."/>
            <person name="Cavanaugh K."/>
            <person name="Han R."/>
            <person name="Bertier L."/>
            <person name="Beede B."/>
            <person name="Kafkas S."/>
            <person name="Golino D."/>
            <person name="Preece J."/>
            <person name="Michelmore R."/>
        </authorList>
    </citation>
    <scope>NUCLEOTIDE SEQUENCE [LARGE SCALE GENOMIC DNA]</scope>
</reference>
<protein>
    <submittedName>
        <fullName evidence="1">Uncharacterized protein</fullName>
    </submittedName>
</protein>
<keyword evidence="2" id="KW-1185">Reference proteome</keyword>
<organism evidence="1 2">
    <name type="scientific">Pistacia integerrima</name>
    <dbReference type="NCBI Taxonomy" id="434235"/>
    <lineage>
        <taxon>Eukaryota</taxon>
        <taxon>Viridiplantae</taxon>
        <taxon>Streptophyta</taxon>
        <taxon>Embryophyta</taxon>
        <taxon>Tracheophyta</taxon>
        <taxon>Spermatophyta</taxon>
        <taxon>Magnoliopsida</taxon>
        <taxon>eudicotyledons</taxon>
        <taxon>Gunneridae</taxon>
        <taxon>Pentapetalae</taxon>
        <taxon>rosids</taxon>
        <taxon>malvids</taxon>
        <taxon>Sapindales</taxon>
        <taxon>Anacardiaceae</taxon>
        <taxon>Pistacia</taxon>
    </lineage>
</organism>
<dbReference type="Proteomes" id="UP001163603">
    <property type="component" value="Chromosome 8"/>
</dbReference>
<comment type="caution">
    <text evidence="1">The sequence shown here is derived from an EMBL/GenBank/DDBJ whole genome shotgun (WGS) entry which is preliminary data.</text>
</comment>
<gene>
    <name evidence="1" type="ORF">Pint_13757</name>
</gene>
<sequence length="363" mass="41115">MSLQQAEPISVSKSVEKMSTYGDHPPSQFIVKETQFGSIDTSPPLGPFPVIDISHFSNSSSQEATLQLEKLRSSLSSSGCFQAIGHGISDSFLDKVREVAIQFFALPEEEKLKYGRAVNESEGYGSDRVVSEKQVLDWSQRLSLRVFPQNKRRLNLWPQNPTQFSEILDEYAMKIKNVTEVLFKAIAKSLNVDEDSFSNQFGARALMQARFNFYPPCSRPDLVLGVKPHTDRSGITILLQDKEIEGLQVRVDGKWYRVPVICNALVVNLGDQMQIMTNGMYKSPMHRVVTNTERLRMSLASFIEPEPEREIGPLEDLIDEQRPRIYRNVKDYGAINYECYQKGLVALETVKSLVFTSVCFPDN</sequence>
<dbReference type="EMBL" id="CM047743">
    <property type="protein sequence ID" value="KAJ0030034.1"/>
    <property type="molecule type" value="Genomic_DNA"/>
</dbReference>
<proteinExistence type="predicted"/>
<evidence type="ECO:0000313" key="1">
    <source>
        <dbReference type="EMBL" id="KAJ0030034.1"/>
    </source>
</evidence>
<name>A0ACC0Y607_9ROSI</name>
<evidence type="ECO:0000313" key="2">
    <source>
        <dbReference type="Proteomes" id="UP001163603"/>
    </source>
</evidence>